<dbReference type="Gene3D" id="3.30.479.30">
    <property type="entry name" value="Band 7 domain"/>
    <property type="match status" value="1"/>
</dbReference>
<dbReference type="PANTHER" id="PTHR10264:SF19">
    <property type="entry name" value="AT06885P-RELATED"/>
    <property type="match status" value="1"/>
</dbReference>
<comment type="caution">
    <text evidence="7">The sequence shown here is derived from an EMBL/GenBank/DDBJ whole genome shotgun (WGS) entry which is preliminary data.</text>
</comment>
<keyword evidence="5" id="KW-1133">Transmembrane helix</keyword>
<organism evidence="7 8">
    <name type="scientific">Anoxynatronum buryatiense</name>
    <dbReference type="NCBI Taxonomy" id="489973"/>
    <lineage>
        <taxon>Bacteria</taxon>
        <taxon>Bacillati</taxon>
        <taxon>Bacillota</taxon>
        <taxon>Clostridia</taxon>
        <taxon>Eubacteriales</taxon>
        <taxon>Clostridiaceae</taxon>
        <taxon>Anoxynatronum</taxon>
    </lineage>
</organism>
<keyword evidence="3 5" id="KW-0472">Membrane</keyword>
<dbReference type="InterPro" id="IPR036013">
    <property type="entry name" value="Band_7/SPFH_dom_sf"/>
</dbReference>
<dbReference type="Pfam" id="PF01145">
    <property type="entry name" value="Band_7"/>
    <property type="match status" value="1"/>
</dbReference>
<feature type="transmembrane region" description="Helical" evidence="5">
    <location>
        <begin position="41"/>
        <end position="59"/>
    </location>
</feature>
<evidence type="ECO:0000256" key="4">
    <source>
        <dbReference type="SAM" id="MobiDB-lite"/>
    </source>
</evidence>
<dbReference type="Proteomes" id="UP001158066">
    <property type="component" value="Unassembled WGS sequence"/>
</dbReference>
<keyword evidence="5" id="KW-0812">Transmembrane</keyword>
<dbReference type="PROSITE" id="PS01270">
    <property type="entry name" value="BAND_7"/>
    <property type="match status" value="1"/>
</dbReference>
<sequence>MLFRWIENLVPLAGVFVALAALLKMAVKVFPEYERGVLFRLGRLVAVKGPGLILVIPFIDKVIRVPLRIVVDNVPPQEVITKDNVTCKVNAVLYYRVTEPDKAVINVEKYHEATSQFAQTTMRSVVGQADLDELLSERDRLNRRIQEIVDSATDPWGIKVTAVEIRDVIIPVEMQRAIARQAEAERDRRAVVIQADGEKQAAKKIAEATEILTRVNGAMTLRMLRTISESANQESNTILFPIPMELSHLLTKWTEPPVVKQEEKKPETTGAWKETWAADEEV</sequence>
<comment type="similarity">
    <text evidence="2">Belongs to the band 7/mec-2 family.</text>
</comment>
<evidence type="ECO:0000313" key="7">
    <source>
        <dbReference type="EMBL" id="SMP61898.1"/>
    </source>
</evidence>
<dbReference type="RefSeq" id="WP_283409771.1">
    <property type="nucleotide sequence ID" value="NZ_FXUF01000009.1"/>
</dbReference>
<evidence type="ECO:0000256" key="3">
    <source>
        <dbReference type="ARBA" id="ARBA00023136"/>
    </source>
</evidence>
<accession>A0AA46AJK0</accession>
<gene>
    <name evidence="7" type="ORF">SAMN06296020_109118</name>
</gene>
<evidence type="ECO:0000313" key="8">
    <source>
        <dbReference type="Proteomes" id="UP001158066"/>
    </source>
</evidence>
<name>A0AA46AJK0_9CLOT</name>
<dbReference type="InterPro" id="IPR001972">
    <property type="entry name" value="Stomatin_HflK_fam"/>
</dbReference>
<dbReference type="PRINTS" id="PR00721">
    <property type="entry name" value="STOMATIN"/>
</dbReference>
<reference evidence="7" key="1">
    <citation type="submission" date="2017-05" db="EMBL/GenBank/DDBJ databases">
        <authorList>
            <person name="Varghese N."/>
            <person name="Submissions S."/>
        </authorList>
    </citation>
    <scope>NUCLEOTIDE SEQUENCE</scope>
    <source>
        <strain evidence="7">Su22</strain>
    </source>
</reference>
<keyword evidence="8" id="KW-1185">Reference proteome</keyword>
<dbReference type="InterPro" id="IPR018080">
    <property type="entry name" value="Band_7/stomatin-like_CS"/>
</dbReference>
<dbReference type="AlphaFoldDB" id="A0AA46AJK0"/>
<evidence type="ECO:0000259" key="6">
    <source>
        <dbReference type="SMART" id="SM00244"/>
    </source>
</evidence>
<feature type="domain" description="Band 7" evidence="6">
    <location>
        <begin position="25"/>
        <end position="182"/>
    </location>
</feature>
<feature type="region of interest" description="Disordered" evidence="4">
    <location>
        <begin position="258"/>
        <end position="282"/>
    </location>
</feature>
<comment type="subcellular location">
    <subcellularLocation>
        <location evidence="1">Membrane</location>
    </subcellularLocation>
</comment>
<protein>
    <submittedName>
        <fullName evidence="7">SPFH domain, Band 7 family protein</fullName>
    </submittedName>
</protein>
<dbReference type="EMBL" id="FXUF01000009">
    <property type="protein sequence ID" value="SMP61898.1"/>
    <property type="molecule type" value="Genomic_DNA"/>
</dbReference>
<dbReference type="Gene3D" id="6.10.250.2090">
    <property type="match status" value="1"/>
</dbReference>
<evidence type="ECO:0000256" key="5">
    <source>
        <dbReference type="SAM" id="Phobius"/>
    </source>
</evidence>
<dbReference type="InterPro" id="IPR001107">
    <property type="entry name" value="Band_7"/>
</dbReference>
<evidence type="ECO:0000256" key="2">
    <source>
        <dbReference type="ARBA" id="ARBA00008164"/>
    </source>
</evidence>
<proteinExistence type="inferred from homology"/>
<dbReference type="SUPFAM" id="SSF117892">
    <property type="entry name" value="Band 7/SPFH domain"/>
    <property type="match status" value="1"/>
</dbReference>
<dbReference type="CDD" id="cd08826">
    <property type="entry name" value="SPFH_eoslipins_u1"/>
    <property type="match status" value="1"/>
</dbReference>
<evidence type="ECO:0000256" key="1">
    <source>
        <dbReference type="ARBA" id="ARBA00004370"/>
    </source>
</evidence>
<dbReference type="FunFam" id="3.30.479.30:FF:000004">
    <property type="entry name" value="Putative membrane protease family, stomatin"/>
    <property type="match status" value="1"/>
</dbReference>
<dbReference type="SMART" id="SM00244">
    <property type="entry name" value="PHB"/>
    <property type="match status" value="1"/>
</dbReference>
<dbReference type="GO" id="GO:0005886">
    <property type="term" value="C:plasma membrane"/>
    <property type="evidence" value="ECO:0007669"/>
    <property type="project" value="InterPro"/>
</dbReference>
<dbReference type="PANTHER" id="PTHR10264">
    <property type="entry name" value="BAND 7 PROTEIN-RELATED"/>
    <property type="match status" value="1"/>
</dbReference>
<dbReference type="InterPro" id="IPR043202">
    <property type="entry name" value="Band-7_stomatin-like"/>
</dbReference>
<dbReference type="GO" id="GO:0098552">
    <property type="term" value="C:side of membrane"/>
    <property type="evidence" value="ECO:0007669"/>
    <property type="project" value="UniProtKB-ARBA"/>
</dbReference>